<evidence type="ECO:0000313" key="3">
    <source>
        <dbReference type="Proteomes" id="UP000019184"/>
    </source>
</evidence>
<comment type="caution">
    <text evidence="2">The sequence shown here is derived from an EMBL/GenBank/DDBJ whole genome shotgun (WGS) entry which is preliminary data.</text>
</comment>
<reference evidence="2 3" key="1">
    <citation type="journal article" date="2014" name="ISME J.">
        <title>Candidatus Competibacter-lineage genomes retrieved from metagenomes reveal functional metabolic diversity.</title>
        <authorList>
            <person name="McIlroy S.J."/>
            <person name="Albertsen M."/>
            <person name="Andresen E.K."/>
            <person name="Saunders A.M."/>
            <person name="Kristiansen R."/>
            <person name="Stokholm-Bjerregaard M."/>
            <person name="Nielsen K.L."/>
            <person name="Nielsen P.H."/>
        </authorList>
    </citation>
    <scope>NUCLEOTIDE SEQUENCE [LARGE SCALE GENOMIC DNA]</scope>
    <source>
        <strain evidence="2 3">Run_B_J11</strain>
    </source>
</reference>
<evidence type="ECO:0000259" key="1">
    <source>
        <dbReference type="Pfam" id="PF18480"/>
    </source>
</evidence>
<dbReference type="InterPro" id="IPR041049">
    <property type="entry name" value="DUF5615"/>
</dbReference>
<dbReference type="Pfam" id="PF18480">
    <property type="entry name" value="DUF5615"/>
    <property type="match status" value="1"/>
</dbReference>
<dbReference type="AlphaFoldDB" id="A0A7U7GD26"/>
<organism evidence="2 3">
    <name type="scientific">Candidatus Contendobacter odensis Run_B_J11</name>
    <dbReference type="NCBI Taxonomy" id="1400861"/>
    <lineage>
        <taxon>Bacteria</taxon>
        <taxon>Pseudomonadati</taxon>
        <taxon>Pseudomonadota</taxon>
        <taxon>Gammaproteobacteria</taxon>
        <taxon>Candidatus Competibacteraceae</taxon>
        <taxon>Candidatus Contendibacter</taxon>
    </lineage>
</organism>
<dbReference type="RefSeq" id="WP_195912194.1">
    <property type="nucleotide sequence ID" value="NZ_CBTK010000240.1"/>
</dbReference>
<gene>
    <name evidence="2" type="ORF">BN874_3140002</name>
</gene>
<dbReference type="EMBL" id="CBTK010000240">
    <property type="protein sequence ID" value="CDH45982.1"/>
    <property type="molecule type" value="Genomic_DNA"/>
</dbReference>
<keyword evidence="3" id="KW-1185">Reference proteome</keyword>
<name>A0A7U7GD26_9GAMM</name>
<protein>
    <recommendedName>
        <fullName evidence="1">DUF5615 domain-containing protein</fullName>
    </recommendedName>
</protein>
<accession>A0A7U7GD26</accession>
<sequence>MRILLDENFPVDFAKLLVGDEVTTLHVHNLGWSGIKNGELLRRASRVCEVFVTLDRNLEFQQNTKVLPFGVVVLCARSNRIADLTPYIHSLLEAANRVAPGQIETVRV</sequence>
<feature type="domain" description="DUF5615" evidence="1">
    <location>
        <begin position="1"/>
        <end position="95"/>
    </location>
</feature>
<dbReference type="Proteomes" id="UP000019184">
    <property type="component" value="Unassembled WGS sequence"/>
</dbReference>
<evidence type="ECO:0000313" key="2">
    <source>
        <dbReference type="EMBL" id="CDH45982.1"/>
    </source>
</evidence>
<proteinExistence type="predicted"/>